<keyword evidence="2" id="KW-1003">Cell membrane</keyword>
<organism evidence="8 9">
    <name type="scientific">Pontibacter silvestris</name>
    <dbReference type="NCBI Taxonomy" id="2305183"/>
    <lineage>
        <taxon>Bacteria</taxon>
        <taxon>Pseudomonadati</taxon>
        <taxon>Bacteroidota</taxon>
        <taxon>Cytophagia</taxon>
        <taxon>Cytophagales</taxon>
        <taxon>Hymenobacteraceae</taxon>
        <taxon>Pontibacter</taxon>
    </lineage>
</organism>
<evidence type="ECO:0000256" key="6">
    <source>
        <dbReference type="SAM" id="Phobius"/>
    </source>
</evidence>
<feature type="domain" description="RDD" evidence="7">
    <location>
        <begin position="15"/>
        <end position="141"/>
    </location>
</feature>
<evidence type="ECO:0000256" key="1">
    <source>
        <dbReference type="ARBA" id="ARBA00004651"/>
    </source>
</evidence>
<evidence type="ECO:0000256" key="4">
    <source>
        <dbReference type="ARBA" id="ARBA00022989"/>
    </source>
</evidence>
<dbReference type="PANTHER" id="PTHR36115:SF9">
    <property type="entry name" value="LMO1584 PROTEIN"/>
    <property type="match status" value="1"/>
</dbReference>
<evidence type="ECO:0000256" key="3">
    <source>
        <dbReference type="ARBA" id="ARBA00022692"/>
    </source>
</evidence>
<feature type="transmembrane region" description="Helical" evidence="6">
    <location>
        <begin position="55"/>
        <end position="74"/>
    </location>
</feature>
<evidence type="ECO:0000313" key="8">
    <source>
        <dbReference type="EMBL" id="MFD2065269.1"/>
    </source>
</evidence>
<keyword evidence="4 6" id="KW-1133">Transmembrane helix</keyword>
<gene>
    <name evidence="8" type="ORF">ACFSKU_00100</name>
</gene>
<protein>
    <submittedName>
        <fullName evidence="8">RDD family protein</fullName>
    </submittedName>
</protein>
<accession>A0ABW4WR71</accession>
<comment type="subcellular location">
    <subcellularLocation>
        <location evidence="1">Cell membrane</location>
        <topology evidence="1">Multi-pass membrane protein</topology>
    </subcellularLocation>
</comment>
<dbReference type="EMBL" id="JBHUHV010000001">
    <property type="protein sequence ID" value="MFD2065269.1"/>
    <property type="molecule type" value="Genomic_DNA"/>
</dbReference>
<reference evidence="9" key="1">
    <citation type="journal article" date="2019" name="Int. J. Syst. Evol. Microbiol.">
        <title>The Global Catalogue of Microorganisms (GCM) 10K type strain sequencing project: providing services to taxonomists for standard genome sequencing and annotation.</title>
        <authorList>
            <consortium name="The Broad Institute Genomics Platform"/>
            <consortium name="The Broad Institute Genome Sequencing Center for Infectious Disease"/>
            <person name="Wu L."/>
            <person name="Ma J."/>
        </authorList>
    </citation>
    <scope>NUCLEOTIDE SEQUENCE [LARGE SCALE GENOMIC DNA]</scope>
    <source>
        <strain evidence="9">JCM 16545</strain>
    </source>
</reference>
<evidence type="ECO:0000256" key="5">
    <source>
        <dbReference type="ARBA" id="ARBA00023136"/>
    </source>
</evidence>
<evidence type="ECO:0000259" key="7">
    <source>
        <dbReference type="Pfam" id="PF06271"/>
    </source>
</evidence>
<keyword evidence="5 6" id="KW-0472">Membrane</keyword>
<dbReference type="Proteomes" id="UP001597369">
    <property type="component" value="Unassembled WGS sequence"/>
</dbReference>
<sequence length="148" mass="17031">MNPYESDGEAHTPQLASFWARFMAAFLDGLITFIVSLFIFTLLRVFFPYNPQEQSTFILLNVFGVLLNWIYYAGLESSVYQATLGKQMMGIFVTDEMGERMTLARATVRHFSKIISAIIFLIGYLMAAFTPQRQALHDMIARTLVYRY</sequence>
<comment type="caution">
    <text evidence="8">The sequence shown here is derived from an EMBL/GenBank/DDBJ whole genome shotgun (WGS) entry which is preliminary data.</text>
</comment>
<dbReference type="InterPro" id="IPR051791">
    <property type="entry name" value="Pra-immunoreactive"/>
</dbReference>
<name>A0ABW4WR71_9BACT</name>
<dbReference type="InterPro" id="IPR010432">
    <property type="entry name" value="RDD"/>
</dbReference>
<evidence type="ECO:0000313" key="9">
    <source>
        <dbReference type="Proteomes" id="UP001597369"/>
    </source>
</evidence>
<dbReference type="Pfam" id="PF06271">
    <property type="entry name" value="RDD"/>
    <property type="match status" value="1"/>
</dbReference>
<proteinExistence type="predicted"/>
<feature type="transmembrane region" description="Helical" evidence="6">
    <location>
        <begin position="110"/>
        <end position="129"/>
    </location>
</feature>
<feature type="transmembrane region" description="Helical" evidence="6">
    <location>
        <begin position="20"/>
        <end position="43"/>
    </location>
</feature>
<evidence type="ECO:0000256" key="2">
    <source>
        <dbReference type="ARBA" id="ARBA00022475"/>
    </source>
</evidence>
<keyword evidence="3 6" id="KW-0812">Transmembrane</keyword>
<keyword evidence="9" id="KW-1185">Reference proteome</keyword>
<dbReference type="RefSeq" id="WP_229962741.1">
    <property type="nucleotide sequence ID" value="NZ_JAJJWI010000031.1"/>
</dbReference>
<dbReference type="PANTHER" id="PTHR36115">
    <property type="entry name" value="PROLINE-RICH ANTIGEN HOMOLOG-RELATED"/>
    <property type="match status" value="1"/>
</dbReference>